<accession>A0ACC0UL35</accession>
<keyword evidence="2" id="KW-1185">Reference proteome</keyword>
<evidence type="ECO:0000313" key="2">
    <source>
        <dbReference type="Proteomes" id="UP001207468"/>
    </source>
</evidence>
<protein>
    <submittedName>
        <fullName evidence="1">Uncharacterized protein</fullName>
    </submittedName>
</protein>
<sequence length="231" mass="26855">MGQFTSIDWQECSLPDGTRYYVNPTLHTITDVDLRNTERLDAVTRFLDRCDMEDVPPPEWELWLRDSSESRTVFIPHRAWVHHGLRILVFERPGSHPGISKDVDSTLRKHTCVYTAWIDNCTEIESEYHYWLFMGSHPLHAPLPSKSVAEAIDVLTWFYTSLLLCSFCYHSFTLCQTHCYCLRTIPHPRLLRRNVRNCCGNFVLLAVSLIAVISDLLTYVSHRHVYAQVVT</sequence>
<dbReference type="Proteomes" id="UP001207468">
    <property type="component" value="Unassembled WGS sequence"/>
</dbReference>
<proteinExistence type="predicted"/>
<evidence type="ECO:0000313" key="1">
    <source>
        <dbReference type="EMBL" id="KAI9512449.1"/>
    </source>
</evidence>
<comment type="caution">
    <text evidence="1">The sequence shown here is derived from an EMBL/GenBank/DDBJ whole genome shotgun (WGS) entry which is preliminary data.</text>
</comment>
<dbReference type="EMBL" id="JAGFNK010000009">
    <property type="protein sequence ID" value="KAI9512449.1"/>
    <property type="molecule type" value="Genomic_DNA"/>
</dbReference>
<organism evidence="1 2">
    <name type="scientific">Russula earlei</name>
    <dbReference type="NCBI Taxonomy" id="71964"/>
    <lineage>
        <taxon>Eukaryota</taxon>
        <taxon>Fungi</taxon>
        <taxon>Dikarya</taxon>
        <taxon>Basidiomycota</taxon>
        <taxon>Agaricomycotina</taxon>
        <taxon>Agaricomycetes</taxon>
        <taxon>Russulales</taxon>
        <taxon>Russulaceae</taxon>
        <taxon>Russula</taxon>
    </lineage>
</organism>
<gene>
    <name evidence="1" type="ORF">F5148DRAFT_903461</name>
</gene>
<reference evidence="1" key="1">
    <citation type="submission" date="2021-03" db="EMBL/GenBank/DDBJ databases">
        <title>Evolutionary priming and transition to the ectomycorrhizal habit in an iconic lineage of mushroom-forming fungi: is preadaptation a requirement?</title>
        <authorList>
            <consortium name="DOE Joint Genome Institute"/>
            <person name="Looney B.P."/>
            <person name="Miyauchi S."/>
            <person name="Morin E."/>
            <person name="Drula E."/>
            <person name="Courty P.E."/>
            <person name="Chicoki N."/>
            <person name="Fauchery L."/>
            <person name="Kohler A."/>
            <person name="Kuo A."/>
            <person name="LaButti K."/>
            <person name="Pangilinan J."/>
            <person name="Lipzen A."/>
            <person name="Riley R."/>
            <person name="Andreopoulos W."/>
            <person name="He G."/>
            <person name="Johnson J."/>
            <person name="Barry K.W."/>
            <person name="Grigoriev I.V."/>
            <person name="Nagy L."/>
            <person name="Hibbett D."/>
            <person name="Henrissat B."/>
            <person name="Matheny P.B."/>
            <person name="Labbe J."/>
            <person name="Martin A.F."/>
        </authorList>
    </citation>
    <scope>NUCLEOTIDE SEQUENCE</scope>
    <source>
        <strain evidence="1">BPL698</strain>
    </source>
</reference>
<name>A0ACC0UL35_9AGAM</name>